<sequence>MLGKIIVSLACAAAVTAAGAAPYIPASGAQVLERLPGGLDPARRQLQGLRTALAANPRNLDLATALAQRYIEQSRRDGDPRYLGYAEAALAPWWRQPEPPSSVLVLRATLRQSTHQFGPALADLDTVLKRDSGNAQAWLTRATVQLVTGDAAGARASCMRLYSRAPELVVQACLASVGSVSGQAAASYERLLQTFDSRAGSPAPLRAWVATLLGEMAARLGRPDATEAHFRAALALDPQDSYLLAAYADFLLERGRAPEVITLLKDKTQADALLLRQAIALKTAGRPDAARATAELAARFDAAMLRRDNVHQREQARFELAVRGDAAAAVRLAKLNWAVQKEPADLRILAQAALAGGDAEAQALVRAWLKKSRIEDASLAAIVARFGSAA</sequence>
<dbReference type="EMBL" id="JBHSMR010000013">
    <property type="protein sequence ID" value="MFC5480002.1"/>
    <property type="molecule type" value="Genomic_DNA"/>
</dbReference>
<evidence type="ECO:0008006" key="4">
    <source>
        <dbReference type="Google" id="ProtNLM"/>
    </source>
</evidence>
<dbReference type="Pfam" id="PF14559">
    <property type="entry name" value="TPR_19"/>
    <property type="match status" value="1"/>
</dbReference>
<dbReference type="SUPFAM" id="SSF48452">
    <property type="entry name" value="TPR-like"/>
    <property type="match status" value="1"/>
</dbReference>
<comment type="caution">
    <text evidence="2">The sequence shown here is derived from an EMBL/GenBank/DDBJ whole genome shotgun (WGS) entry which is preliminary data.</text>
</comment>
<reference evidence="3" key="1">
    <citation type="journal article" date="2019" name="Int. J. Syst. Evol. Microbiol.">
        <title>The Global Catalogue of Microorganisms (GCM) 10K type strain sequencing project: providing services to taxonomists for standard genome sequencing and annotation.</title>
        <authorList>
            <consortium name="The Broad Institute Genomics Platform"/>
            <consortium name="The Broad Institute Genome Sequencing Center for Infectious Disease"/>
            <person name="Wu L."/>
            <person name="Ma J."/>
        </authorList>
    </citation>
    <scope>NUCLEOTIDE SEQUENCE [LARGE SCALE GENOMIC DNA]</scope>
    <source>
        <strain evidence="3">CCUG 43111</strain>
    </source>
</reference>
<keyword evidence="3" id="KW-1185">Reference proteome</keyword>
<feature type="chain" id="PRO_5046635360" description="Tetratricopeptide repeat protein" evidence="1">
    <location>
        <begin position="21"/>
        <end position="390"/>
    </location>
</feature>
<feature type="signal peptide" evidence="1">
    <location>
        <begin position="1"/>
        <end position="20"/>
    </location>
</feature>
<dbReference type="InterPro" id="IPR019734">
    <property type="entry name" value="TPR_rpt"/>
</dbReference>
<organism evidence="2 3">
    <name type="scientific">Massilia suwonensis</name>
    <dbReference type="NCBI Taxonomy" id="648895"/>
    <lineage>
        <taxon>Bacteria</taxon>
        <taxon>Pseudomonadati</taxon>
        <taxon>Pseudomonadota</taxon>
        <taxon>Betaproteobacteria</taxon>
        <taxon>Burkholderiales</taxon>
        <taxon>Oxalobacteraceae</taxon>
        <taxon>Telluria group</taxon>
        <taxon>Massilia</taxon>
    </lineage>
</organism>
<dbReference type="Proteomes" id="UP001596101">
    <property type="component" value="Unassembled WGS sequence"/>
</dbReference>
<keyword evidence="1" id="KW-0732">Signal</keyword>
<dbReference type="InterPro" id="IPR011990">
    <property type="entry name" value="TPR-like_helical_dom_sf"/>
</dbReference>
<evidence type="ECO:0000313" key="3">
    <source>
        <dbReference type="Proteomes" id="UP001596101"/>
    </source>
</evidence>
<accession>A0ABW0MRH2</accession>
<gene>
    <name evidence="2" type="ORF">ACFPQ5_17525</name>
</gene>
<name>A0ABW0MRH2_9BURK</name>
<evidence type="ECO:0000256" key="1">
    <source>
        <dbReference type="SAM" id="SignalP"/>
    </source>
</evidence>
<proteinExistence type="predicted"/>
<dbReference type="Gene3D" id="1.25.40.10">
    <property type="entry name" value="Tetratricopeptide repeat domain"/>
    <property type="match status" value="2"/>
</dbReference>
<dbReference type="SMART" id="SM00028">
    <property type="entry name" value="TPR"/>
    <property type="match status" value="3"/>
</dbReference>
<protein>
    <recommendedName>
        <fullName evidence="4">Tetratricopeptide repeat protein</fullName>
    </recommendedName>
</protein>
<dbReference type="RefSeq" id="WP_379758531.1">
    <property type="nucleotide sequence ID" value="NZ_JBHSMR010000013.1"/>
</dbReference>
<evidence type="ECO:0000313" key="2">
    <source>
        <dbReference type="EMBL" id="MFC5480002.1"/>
    </source>
</evidence>